<gene>
    <name evidence="1" type="ORF">HOV93_38720</name>
</gene>
<evidence type="ECO:0000313" key="1">
    <source>
        <dbReference type="EMBL" id="MBA2116680.1"/>
    </source>
</evidence>
<protein>
    <recommendedName>
        <fullName evidence="3">Phage/plasmid-like protein</fullName>
    </recommendedName>
</protein>
<sequence>MPAEISFINGKAEAAFALKPAWWDVGGEYVLDHVPDSEAMIEAAHLDWEVETQPIYDNDGRHIPGHSTTVRADTGLHLGVMSDSYRVVQNRDAFQFLDSLLKDGVMKYESAGALRGGRTVWALARMPSVDVIADGDEVNRYILWLNSHDGKGALYAIPTSVRVVCANTAALAIRGQQGIKHIGDMSAKLDQAHKLLSQADRQFSDYSEKAKLLAKTRFDREQANQYVEILVPRPEQEGRSSTIHDRKVESIREAFRSERNQLPAIRGTYWSLYNSVTEAIDHGRFFTYKGNRAESRMSSVLMGPGANLKQKAFDLAVEMAVAN</sequence>
<accession>A0A7V8V818</accession>
<dbReference type="Pfam" id="PF06067">
    <property type="entry name" value="DUF932"/>
    <property type="match status" value="1"/>
</dbReference>
<comment type="caution">
    <text evidence="1">The sequence shown here is derived from an EMBL/GenBank/DDBJ whole genome shotgun (WGS) entry which is preliminary data.</text>
</comment>
<name>A0A7V8V818_9BACT</name>
<evidence type="ECO:0008006" key="3">
    <source>
        <dbReference type="Google" id="ProtNLM"/>
    </source>
</evidence>
<dbReference type="InterPro" id="IPR017686">
    <property type="entry name" value="Phg/plasmid-like_prot"/>
</dbReference>
<dbReference type="NCBIfam" id="TIGR03299">
    <property type="entry name" value="LGT_TIGR03299"/>
    <property type="match status" value="1"/>
</dbReference>
<dbReference type="RefSeq" id="WP_207398081.1">
    <property type="nucleotide sequence ID" value="NZ_JABRWO010000011.1"/>
</dbReference>
<organism evidence="1 2">
    <name type="scientific">Bremerella alba</name>
    <dbReference type="NCBI Taxonomy" id="980252"/>
    <lineage>
        <taxon>Bacteria</taxon>
        <taxon>Pseudomonadati</taxon>
        <taxon>Planctomycetota</taxon>
        <taxon>Planctomycetia</taxon>
        <taxon>Pirellulales</taxon>
        <taxon>Pirellulaceae</taxon>
        <taxon>Bremerella</taxon>
    </lineage>
</organism>
<dbReference type="InterPro" id="IPR026325">
    <property type="entry name" value="DUF932"/>
</dbReference>
<reference evidence="1 2" key="1">
    <citation type="submission" date="2020-05" db="EMBL/GenBank/DDBJ databases">
        <title>Bremerella alba sp. nov., a novel planctomycete isolated from the surface of the macroalga Fucus spiralis.</title>
        <authorList>
            <person name="Godinho O."/>
            <person name="Botelho R."/>
            <person name="Albuquerque L."/>
            <person name="Wiegand S."/>
            <person name="Da Costa M.S."/>
            <person name="Lobo-Da-Cunha A."/>
            <person name="Jogler C."/>
            <person name="Lage O.M."/>
        </authorList>
    </citation>
    <scope>NUCLEOTIDE SEQUENCE [LARGE SCALE GENOMIC DNA]</scope>
    <source>
        <strain evidence="1 2">FF15</strain>
    </source>
</reference>
<dbReference type="Proteomes" id="UP000551616">
    <property type="component" value="Unassembled WGS sequence"/>
</dbReference>
<proteinExistence type="predicted"/>
<evidence type="ECO:0000313" key="2">
    <source>
        <dbReference type="Proteomes" id="UP000551616"/>
    </source>
</evidence>
<dbReference type="AlphaFoldDB" id="A0A7V8V818"/>
<dbReference type="EMBL" id="JABRWO010000011">
    <property type="protein sequence ID" value="MBA2116680.1"/>
    <property type="molecule type" value="Genomic_DNA"/>
</dbReference>
<keyword evidence="2" id="KW-1185">Reference proteome</keyword>